<dbReference type="AlphaFoldDB" id="A0A8K0L2T2"/>
<accession>A0A8K0L2T2</accession>
<keyword evidence="4" id="KW-1185">Reference proteome</keyword>
<comment type="caution">
    <text evidence="3">The sequence shown here is derived from an EMBL/GenBank/DDBJ whole genome shotgun (WGS) entry which is preliminary data.</text>
</comment>
<dbReference type="OrthoDB" id="3856172at2759"/>
<reference evidence="3" key="1">
    <citation type="submission" date="2021-07" db="EMBL/GenBank/DDBJ databases">
        <title>Elsinoe batatas strain:CRI-CJ2 Genome sequencing and assembly.</title>
        <authorList>
            <person name="Huang L."/>
        </authorList>
    </citation>
    <scope>NUCLEOTIDE SEQUENCE</scope>
    <source>
        <strain evidence="3">CRI-CJ2</strain>
    </source>
</reference>
<feature type="signal peptide" evidence="2">
    <location>
        <begin position="1"/>
        <end position="20"/>
    </location>
</feature>
<protein>
    <submittedName>
        <fullName evidence="3">Uncharacterized protein</fullName>
    </submittedName>
</protein>
<sequence length="127" mass="13685">MHHLHSLVALCLAIVATTDAQPVPSLSDWTALHKTPRPRHISPYESPSSIQQQPLQVLPSHPSSSASEHTAQYEHKLTAPSVKVVSVPATYFQSWLGTILNDGKAASCEWSTPGEAEVPAAKCRVEG</sequence>
<dbReference type="Proteomes" id="UP000809789">
    <property type="component" value="Unassembled WGS sequence"/>
</dbReference>
<keyword evidence="2" id="KW-0732">Signal</keyword>
<evidence type="ECO:0000313" key="4">
    <source>
        <dbReference type="Proteomes" id="UP000809789"/>
    </source>
</evidence>
<evidence type="ECO:0000256" key="2">
    <source>
        <dbReference type="SAM" id="SignalP"/>
    </source>
</evidence>
<evidence type="ECO:0000256" key="1">
    <source>
        <dbReference type="SAM" id="MobiDB-lite"/>
    </source>
</evidence>
<dbReference type="EMBL" id="JAESVG020000003">
    <property type="protein sequence ID" value="KAG8628639.1"/>
    <property type="molecule type" value="Genomic_DNA"/>
</dbReference>
<name>A0A8K0L2T2_9PEZI</name>
<organism evidence="3 4">
    <name type="scientific">Elsinoe batatas</name>
    <dbReference type="NCBI Taxonomy" id="2601811"/>
    <lineage>
        <taxon>Eukaryota</taxon>
        <taxon>Fungi</taxon>
        <taxon>Dikarya</taxon>
        <taxon>Ascomycota</taxon>
        <taxon>Pezizomycotina</taxon>
        <taxon>Dothideomycetes</taxon>
        <taxon>Dothideomycetidae</taxon>
        <taxon>Myriangiales</taxon>
        <taxon>Elsinoaceae</taxon>
        <taxon>Elsinoe</taxon>
    </lineage>
</organism>
<evidence type="ECO:0000313" key="3">
    <source>
        <dbReference type="EMBL" id="KAG8628639.1"/>
    </source>
</evidence>
<feature type="chain" id="PRO_5035445217" evidence="2">
    <location>
        <begin position="21"/>
        <end position="127"/>
    </location>
</feature>
<feature type="compositionally biased region" description="Polar residues" evidence="1">
    <location>
        <begin position="45"/>
        <end position="70"/>
    </location>
</feature>
<gene>
    <name evidence="3" type="ORF">KVT40_002504</name>
</gene>
<feature type="region of interest" description="Disordered" evidence="1">
    <location>
        <begin position="34"/>
        <end position="73"/>
    </location>
</feature>
<proteinExistence type="predicted"/>